<gene>
    <name evidence="3" type="primary">WBGene00279941</name>
</gene>
<keyword evidence="2" id="KW-0732">Signal</keyword>
<keyword evidence="4" id="KW-1185">Reference proteome</keyword>
<proteinExistence type="predicted"/>
<sequence>MHTKWLMLKVLVLSMGVDSTPVAERLSFSDRIAFACTHKPTLSFCSPNKEPSIHVTANDRIAPQHPEALRRRSDVPTPKRRVRWVFVPNSGDSRFWDDLAKSARTTPKTKNEPLLIIPPEPFHSKSRESAPSRALQSRTFPVLPSDAAYGAGQLRAAADGNPFSPFAAFDQLTDQGGVAHRPRSRSPFTKPGLWEPNPDDPHSRDPANKWWYRPESVGVDWLNGQAQWGGHWAVPAAGVGGTNGQSALHFPTLGTFLGIPDDYD</sequence>
<dbReference type="Proteomes" id="UP000005239">
    <property type="component" value="Unassembled WGS sequence"/>
</dbReference>
<dbReference type="PANTHER" id="PTHR35015">
    <property type="entry name" value="PROTEIN CBR-OSM-7-RELATED"/>
    <property type="match status" value="1"/>
</dbReference>
<dbReference type="InterPro" id="IPR053124">
    <property type="entry name" value="Notch_signaling_modulators"/>
</dbReference>
<feature type="region of interest" description="Disordered" evidence="1">
    <location>
        <begin position="176"/>
        <end position="207"/>
    </location>
</feature>
<feature type="chain" id="PRO_5035746298" evidence="2">
    <location>
        <begin position="20"/>
        <end position="264"/>
    </location>
</feature>
<evidence type="ECO:0000256" key="2">
    <source>
        <dbReference type="SAM" id="SignalP"/>
    </source>
</evidence>
<protein>
    <submittedName>
        <fullName evidence="3">Uncharacterized protein</fullName>
    </submittedName>
</protein>
<evidence type="ECO:0000313" key="4">
    <source>
        <dbReference type="Proteomes" id="UP000005239"/>
    </source>
</evidence>
<organism evidence="3 4">
    <name type="scientific">Pristionchus pacificus</name>
    <name type="common">Parasitic nematode worm</name>
    <dbReference type="NCBI Taxonomy" id="54126"/>
    <lineage>
        <taxon>Eukaryota</taxon>
        <taxon>Metazoa</taxon>
        <taxon>Ecdysozoa</taxon>
        <taxon>Nematoda</taxon>
        <taxon>Chromadorea</taxon>
        <taxon>Rhabditida</taxon>
        <taxon>Rhabditina</taxon>
        <taxon>Diplogasteromorpha</taxon>
        <taxon>Diplogasteroidea</taxon>
        <taxon>Neodiplogasteridae</taxon>
        <taxon>Pristionchus</taxon>
    </lineage>
</organism>
<reference evidence="4" key="1">
    <citation type="journal article" date="2008" name="Nat. Genet.">
        <title>The Pristionchus pacificus genome provides a unique perspective on nematode lifestyle and parasitism.</title>
        <authorList>
            <person name="Dieterich C."/>
            <person name="Clifton S.W."/>
            <person name="Schuster L.N."/>
            <person name="Chinwalla A."/>
            <person name="Delehaunty K."/>
            <person name="Dinkelacker I."/>
            <person name="Fulton L."/>
            <person name="Fulton R."/>
            <person name="Godfrey J."/>
            <person name="Minx P."/>
            <person name="Mitreva M."/>
            <person name="Roeseler W."/>
            <person name="Tian H."/>
            <person name="Witte H."/>
            <person name="Yang S.P."/>
            <person name="Wilson R.K."/>
            <person name="Sommer R.J."/>
        </authorList>
    </citation>
    <scope>NUCLEOTIDE SEQUENCE [LARGE SCALE GENOMIC DNA]</scope>
    <source>
        <strain evidence="4">PS312</strain>
    </source>
</reference>
<accession>A0A8R1UXP2</accession>
<evidence type="ECO:0000313" key="3">
    <source>
        <dbReference type="EnsemblMetazoa" id="PPA41572.1"/>
    </source>
</evidence>
<dbReference type="EnsemblMetazoa" id="PPA41572.1">
    <property type="protein sequence ID" value="PPA41572.1"/>
    <property type="gene ID" value="WBGene00279941"/>
</dbReference>
<dbReference type="PANTHER" id="PTHR35015:SF4">
    <property type="entry name" value="PROTEIN CBR-OSM-7"/>
    <property type="match status" value="1"/>
</dbReference>
<dbReference type="AlphaFoldDB" id="A0A8R1UXP2"/>
<reference evidence="3" key="2">
    <citation type="submission" date="2022-06" db="UniProtKB">
        <authorList>
            <consortium name="EnsemblMetazoa"/>
        </authorList>
    </citation>
    <scope>IDENTIFICATION</scope>
    <source>
        <strain evidence="3">PS312</strain>
    </source>
</reference>
<feature type="region of interest" description="Disordered" evidence="1">
    <location>
        <begin position="106"/>
        <end position="138"/>
    </location>
</feature>
<evidence type="ECO:0000256" key="1">
    <source>
        <dbReference type="SAM" id="MobiDB-lite"/>
    </source>
</evidence>
<name>A0A8R1UXP2_PRIPA</name>
<feature type="signal peptide" evidence="2">
    <location>
        <begin position="1"/>
        <end position="19"/>
    </location>
</feature>